<dbReference type="EnsemblMetazoa" id="GPPI017035-RA">
    <property type="protein sequence ID" value="GPPI017035-PA"/>
    <property type="gene ID" value="GPPI017035"/>
</dbReference>
<dbReference type="Proteomes" id="UP000092460">
    <property type="component" value="Unassembled WGS sequence"/>
</dbReference>
<dbReference type="InterPro" id="IPR023247">
    <property type="entry name" value="IC97/Dnai7-like"/>
</dbReference>
<dbReference type="PANTHER" id="PTHR20929">
    <property type="entry name" value="LUNG ADENOMA SUSCEPTIBILITY 1-RELATED"/>
    <property type="match status" value="1"/>
</dbReference>
<sequence>MSKSPIAGNNQFPTPKAYKKQKVIPIEEAKAREQKYSRILIEAKTCLELVEAAKVKCQAEDDEQLRAEKWNLYLKCDPRPEGSSSPEIRSYDTKLKYIDNRNVTQSFNWTYFVNEQSILEQTYKKDLTRRTLSKKQPQLDIQYDKMIGDYLEILKRVDAFLGDNNATAKVKPQVLKDIVDLKNSLGAISGEHCFSGNNFRIHIWSLKNVPIRFTHLDEPRIMIKLHNIRVFLHVPYSMLRPNLCIQAVHMNLDTISEYTKSFRRKIFVNLGNLIGGIQELPEYVKREYEIVTGMQKKKHNEIVDRYHDYEVKTATLLEYIADLKSLQKRSKNIQKKLEEIRIPSPPQYLADNQRPDIFNEFLEKEQKQYETFLNIVYNPATLNLCYDEINLRKFVILGGVYQINYVRQPLNIKIGNVGMIWHSDGRKLIVEKELRIPSPSFTTSVHLRRRSPRISFANVRKSLNFAPPNDTEKADVDPENPMFVLIFYLPDYLCYWGEPVACHFEEGQDVAIVETAEEKTREEETTKLLKIFEDELEAMKLDKLNDPLFSSSALRPPRPNYFQPSPSSTRIFSSMILPKSLPKLNVQDFPLDLPLTNDQVKLIQQFCVPQILSSYKLPKEIKEEKRDYELEKMKRRKRILFRSNAKEGNNLDSPYTFGKLQNNPERIFKVFDEVKPFHVVNIQQPFDIVLHKRPKTFYQFVRALLLIKNFAFNYFHRIWHMKRSHSATKDVLQTSQTRKNLQLLEPSHLKRSNGLSLRGKSRPSIYSVDNSPVITNLDTLRHRGSTSSIAYRRNSTNKINVGRDPSPASSRKSISTERKLSSINTDFLSDESLQKTKNIETGTYSHWTTKHIKFSSLNREKKTFTVETDRLGSLGLACNRYEHFPFKYWAVQPGETDPQNEVTFILETQHVKCVLNITEQGICGYVSEPFHNYKEDAKKYLVIKDPIGTLAELKKRFEENYLNIFAHHDACFYIEKGYFCVKHLATEMHTYCCIVLNSSQMKFHHSQWNRLAPRRDIILQFNNYKQPTEGSFQVRITPEGVTFVQISEGCSNSLNVIKLIYKSTWRNIDFYSDLHHAIYSIFPTSVESLRKNSRIIYYLSSLLSEVRPLSYS</sequence>
<dbReference type="AlphaFoldDB" id="A0A1B0B2T1"/>
<proteinExistence type="predicted"/>
<name>A0A1B0B2T1_9MUSC</name>
<evidence type="ECO:0000313" key="4">
    <source>
        <dbReference type="Proteomes" id="UP000092460"/>
    </source>
</evidence>
<dbReference type="Pfam" id="PF12366">
    <property type="entry name" value="Casc1_C"/>
    <property type="match status" value="1"/>
</dbReference>
<dbReference type="GO" id="GO:0048487">
    <property type="term" value="F:beta-tubulin binding"/>
    <property type="evidence" value="ECO:0007669"/>
    <property type="project" value="TreeGrafter"/>
</dbReference>
<accession>A0A1B0B2T1</accession>
<dbReference type="VEuPathDB" id="VectorBase:GPPI017035"/>
<evidence type="ECO:0000259" key="2">
    <source>
        <dbReference type="Pfam" id="PF12366"/>
    </source>
</evidence>
<feature type="region of interest" description="Disordered" evidence="1">
    <location>
        <begin position="797"/>
        <end position="817"/>
    </location>
</feature>
<dbReference type="InterPro" id="IPR022110">
    <property type="entry name" value="CASC1_C"/>
</dbReference>
<dbReference type="PANTHER" id="PTHR20929:SF11">
    <property type="entry name" value="DYNEIN AXONEMAL INTERMEDIATE CHAIN 7"/>
    <property type="match status" value="1"/>
</dbReference>
<evidence type="ECO:0000256" key="1">
    <source>
        <dbReference type="SAM" id="MobiDB-lite"/>
    </source>
</evidence>
<evidence type="ECO:0000313" key="3">
    <source>
        <dbReference type="EnsemblMetazoa" id="GPPI017035-PA"/>
    </source>
</evidence>
<organism evidence="3 4">
    <name type="scientific">Glossina palpalis gambiensis</name>
    <dbReference type="NCBI Taxonomy" id="67801"/>
    <lineage>
        <taxon>Eukaryota</taxon>
        <taxon>Metazoa</taxon>
        <taxon>Ecdysozoa</taxon>
        <taxon>Arthropoda</taxon>
        <taxon>Hexapoda</taxon>
        <taxon>Insecta</taxon>
        <taxon>Pterygota</taxon>
        <taxon>Neoptera</taxon>
        <taxon>Endopterygota</taxon>
        <taxon>Diptera</taxon>
        <taxon>Brachycera</taxon>
        <taxon>Muscomorpha</taxon>
        <taxon>Hippoboscoidea</taxon>
        <taxon>Glossinidae</taxon>
        <taxon>Glossina</taxon>
    </lineage>
</organism>
<dbReference type="EMBL" id="JXJN01007696">
    <property type="status" value="NOT_ANNOTATED_CDS"/>
    <property type="molecule type" value="Genomic_DNA"/>
</dbReference>
<feature type="domain" description="CASC1 C-terminal" evidence="2">
    <location>
        <begin position="845"/>
        <end position="1064"/>
    </location>
</feature>
<keyword evidence="4" id="KW-1185">Reference proteome</keyword>
<reference evidence="4" key="1">
    <citation type="submission" date="2015-01" db="EMBL/GenBank/DDBJ databases">
        <authorList>
            <person name="Aksoy S."/>
            <person name="Warren W."/>
            <person name="Wilson R.K."/>
        </authorList>
    </citation>
    <scope>NUCLEOTIDE SEQUENCE [LARGE SCALE GENOMIC DNA]</scope>
    <source>
        <strain evidence="4">IAEA</strain>
    </source>
</reference>
<protein>
    <recommendedName>
        <fullName evidence="2">CASC1 C-terminal domain-containing protein</fullName>
    </recommendedName>
</protein>
<reference evidence="3" key="2">
    <citation type="submission" date="2020-05" db="UniProtKB">
        <authorList>
            <consortium name="EnsemblMetazoa"/>
        </authorList>
    </citation>
    <scope>IDENTIFICATION</scope>
    <source>
        <strain evidence="3">IAEA</strain>
    </source>
</reference>
<dbReference type="GO" id="GO:0008017">
    <property type="term" value="F:microtubule binding"/>
    <property type="evidence" value="ECO:0007669"/>
    <property type="project" value="TreeGrafter"/>
</dbReference>